<comment type="caution">
    <text evidence="8">The sequence shown here is derived from an EMBL/GenBank/DDBJ whole genome shotgun (WGS) entry which is preliminary data.</text>
</comment>
<dbReference type="Pfam" id="PF04542">
    <property type="entry name" value="Sigma70_r2"/>
    <property type="match status" value="1"/>
</dbReference>
<dbReference type="NCBIfam" id="TIGR02937">
    <property type="entry name" value="sigma70-ECF"/>
    <property type="match status" value="1"/>
</dbReference>
<dbReference type="PANTHER" id="PTHR43133:SF8">
    <property type="entry name" value="RNA POLYMERASE SIGMA FACTOR HI_1459-RELATED"/>
    <property type="match status" value="1"/>
</dbReference>
<evidence type="ECO:0000256" key="2">
    <source>
        <dbReference type="ARBA" id="ARBA00023015"/>
    </source>
</evidence>
<evidence type="ECO:0000259" key="7">
    <source>
        <dbReference type="Pfam" id="PF08281"/>
    </source>
</evidence>
<dbReference type="GO" id="GO:0003677">
    <property type="term" value="F:DNA binding"/>
    <property type="evidence" value="ECO:0007669"/>
    <property type="project" value="UniProtKB-KW"/>
</dbReference>
<comment type="similarity">
    <text evidence="1">Belongs to the sigma-70 factor family. ECF subfamily.</text>
</comment>
<proteinExistence type="inferred from homology"/>
<dbReference type="InterPro" id="IPR013324">
    <property type="entry name" value="RNA_pol_sigma_r3/r4-like"/>
</dbReference>
<feature type="domain" description="RNA polymerase sigma-70 region 2" evidence="6">
    <location>
        <begin position="25"/>
        <end position="76"/>
    </location>
</feature>
<organism evidence="8 9">
    <name type="scientific">Demequina activiva</name>
    <dbReference type="NCBI Taxonomy" id="1582364"/>
    <lineage>
        <taxon>Bacteria</taxon>
        <taxon>Bacillati</taxon>
        <taxon>Actinomycetota</taxon>
        <taxon>Actinomycetes</taxon>
        <taxon>Micrococcales</taxon>
        <taxon>Demequinaceae</taxon>
        <taxon>Demequina</taxon>
    </lineage>
</organism>
<dbReference type="InterPro" id="IPR013249">
    <property type="entry name" value="RNA_pol_sigma70_r4_t2"/>
</dbReference>
<dbReference type="InterPro" id="IPR013325">
    <property type="entry name" value="RNA_pol_sigma_r2"/>
</dbReference>
<evidence type="ECO:0000256" key="3">
    <source>
        <dbReference type="ARBA" id="ARBA00023082"/>
    </source>
</evidence>
<evidence type="ECO:0000313" key="8">
    <source>
        <dbReference type="EMBL" id="GIG54355.1"/>
    </source>
</evidence>
<keyword evidence="4" id="KW-0238">DNA-binding</keyword>
<dbReference type="AlphaFoldDB" id="A0A919UJZ3"/>
<dbReference type="EMBL" id="BONR01000002">
    <property type="protein sequence ID" value="GIG54355.1"/>
    <property type="molecule type" value="Genomic_DNA"/>
</dbReference>
<keyword evidence="2" id="KW-0805">Transcription regulation</keyword>
<dbReference type="InterPro" id="IPR039425">
    <property type="entry name" value="RNA_pol_sigma-70-like"/>
</dbReference>
<reference evidence="8" key="1">
    <citation type="submission" date="2021-01" db="EMBL/GenBank/DDBJ databases">
        <title>Whole genome shotgun sequence of Demequina activiva NBRC 110675.</title>
        <authorList>
            <person name="Komaki H."/>
            <person name="Tamura T."/>
        </authorList>
    </citation>
    <scope>NUCLEOTIDE SEQUENCE</scope>
    <source>
        <strain evidence="8">NBRC 110675</strain>
    </source>
</reference>
<dbReference type="GO" id="GO:0016987">
    <property type="term" value="F:sigma factor activity"/>
    <property type="evidence" value="ECO:0007669"/>
    <property type="project" value="UniProtKB-KW"/>
</dbReference>
<dbReference type="SUPFAM" id="SSF88659">
    <property type="entry name" value="Sigma3 and sigma4 domains of RNA polymerase sigma factors"/>
    <property type="match status" value="1"/>
</dbReference>
<protein>
    <recommendedName>
        <fullName evidence="10">RNA polymerase sigma-70 factor, ECF subfamily</fullName>
    </recommendedName>
</protein>
<name>A0A919UJZ3_9MICO</name>
<dbReference type="RefSeq" id="WP_203654080.1">
    <property type="nucleotide sequence ID" value="NZ_BONR01000002.1"/>
</dbReference>
<dbReference type="CDD" id="cd06171">
    <property type="entry name" value="Sigma70_r4"/>
    <property type="match status" value="1"/>
</dbReference>
<dbReference type="Gene3D" id="1.10.10.10">
    <property type="entry name" value="Winged helix-like DNA-binding domain superfamily/Winged helix DNA-binding domain"/>
    <property type="match status" value="1"/>
</dbReference>
<dbReference type="Gene3D" id="1.10.1740.10">
    <property type="match status" value="1"/>
</dbReference>
<evidence type="ECO:0000259" key="6">
    <source>
        <dbReference type="Pfam" id="PF04542"/>
    </source>
</evidence>
<feature type="domain" description="RNA polymerase sigma factor 70 region 4 type 2" evidence="7">
    <location>
        <begin position="104"/>
        <end position="154"/>
    </location>
</feature>
<dbReference type="PANTHER" id="PTHR43133">
    <property type="entry name" value="RNA POLYMERASE ECF-TYPE SIGMA FACTO"/>
    <property type="match status" value="1"/>
</dbReference>
<dbReference type="Pfam" id="PF08281">
    <property type="entry name" value="Sigma70_r4_2"/>
    <property type="match status" value="1"/>
</dbReference>
<evidence type="ECO:0000313" key="9">
    <source>
        <dbReference type="Proteomes" id="UP000652354"/>
    </source>
</evidence>
<dbReference type="SUPFAM" id="SSF88946">
    <property type="entry name" value="Sigma2 domain of RNA polymerase sigma factors"/>
    <property type="match status" value="1"/>
</dbReference>
<evidence type="ECO:0000256" key="1">
    <source>
        <dbReference type="ARBA" id="ARBA00010641"/>
    </source>
</evidence>
<keyword evidence="9" id="KW-1185">Reference proteome</keyword>
<dbReference type="Proteomes" id="UP000652354">
    <property type="component" value="Unassembled WGS sequence"/>
</dbReference>
<evidence type="ECO:0000256" key="5">
    <source>
        <dbReference type="ARBA" id="ARBA00023163"/>
    </source>
</evidence>
<dbReference type="GO" id="GO:0006352">
    <property type="term" value="P:DNA-templated transcription initiation"/>
    <property type="evidence" value="ECO:0007669"/>
    <property type="project" value="InterPro"/>
</dbReference>
<keyword evidence="5" id="KW-0804">Transcription</keyword>
<dbReference type="InterPro" id="IPR007627">
    <property type="entry name" value="RNA_pol_sigma70_r2"/>
</dbReference>
<keyword evidence="3" id="KW-0731">Sigma factor</keyword>
<dbReference type="InterPro" id="IPR036388">
    <property type="entry name" value="WH-like_DNA-bd_sf"/>
</dbReference>
<accession>A0A919UJZ3</accession>
<evidence type="ECO:0008006" key="10">
    <source>
        <dbReference type="Google" id="ProtNLM"/>
    </source>
</evidence>
<evidence type="ECO:0000256" key="4">
    <source>
        <dbReference type="ARBA" id="ARBA00023125"/>
    </source>
</evidence>
<dbReference type="InterPro" id="IPR014284">
    <property type="entry name" value="RNA_pol_sigma-70_dom"/>
</dbReference>
<gene>
    <name evidence="8" type="ORF">Dac01nite_11070</name>
</gene>
<sequence>MTATAATRARVAAFLDSDYARVVGAVAVATGDRQRAEDAVQDAIVKTLSCDTEPDNLSGWITVVAINYVKQGWRRDGAQGRAYVKAVEWDEPADDEAEHVVDSLAVHEALTHLPDRQRTAVVLHYLDGLAVDEIAQVMGISSGTVKTQLSRGRGSLAKELRKEVA</sequence>